<dbReference type="EMBL" id="OE007960">
    <property type="protein sequence ID" value="CAD7463403.1"/>
    <property type="molecule type" value="Genomic_DNA"/>
</dbReference>
<reference evidence="1" key="1">
    <citation type="submission" date="2020-11" db="EMBL/GenBank/DDBJ databases">
        <authorList>
            <person name="Tran Van P."/>
        </authorList>
    </citation>
    <scope>NUCLEOTIDE SEQUENCE</scope>
</reference>
<sequence length="36" mass="4120">MIHSPAIFLNQPQQRDLDCHQQNHLPVIKRRGAGSL</sequence>
<dbReference type="AlphaFoldDB" id="A0A7R9IS28"/>
<name>A0A7R9IS28_9NEOP</name>
<evidence type="ECO:0000313" key="1">
    <source>
        <dbReference type="EMBL" id="CAD7463403.1"/>
    </source>
</evidence>
<proteinExistence type="predicted"/>
<organism evidence="1">
    <name type="scientific">Timema tahoe</name>
    <dbReference type="NCBI Taxonomy" id="61484"/>
    <lineage>
        <taxon>Eukaryota</taxon>
        <taxon>Metazoa</taxon>
        <taxon>Ecdysozoa</taxon>
        <taxon>Arthropoda</taxon>
        <taxon>Hexapoda</taxon>
        <taxon>Insecta</taxon>
        <taxon>Pterygota</taxon>
        <taxon>Neoptera</taxon>
        <taxon>Polyneoptera</taxon>
        <taxon>Phasmatodea</taxon>
        <taxon>Timematodea</taxon>
        <taxon>Timematoidea</taxon>
        <taxon>Timematidae</taxon>
        <taxon>Timema</taxon>
    </lineage>
</organism>
<gene>
    <name evidence="1" type="ORF">TTEB3V08_LOCUS11288</name>
</gene>
<accession>A0A7R9IS28</accession>
<protein>
    <submittedName>
        <fullName evidence="1">Uncharacterized protein</fullName>
    </submittedName>
</protein>